<comment type="cofactor">
    <cofactor evidence="1 14">
        <name>pyridoxal 5'-phosphate</name>
        <dbReference type="ChEBI" id="CHEBI:597326"/>
    </cofactor>
</comment>
<dbReference type="NCBIfam" id="NF004761">
    <property type="entry name" value="PRK06092.1"/>
    <property type="match status" value="1"/>
</dbReference>
<dbReference type="Proteomes" id="UP000238730">
    <property type="component" value="Unassembled WGS sequence"/>
</dbReference>
<dbReference type="EC" id="4.1.3.38" evidence="8 12"/>
<gene>
    <name evidence="15" type="ORF">BTO08_03175</name>
</gene>
<dbReference type="PANTHER" id="PTHR42743:SF2">
    <property type="entry name" value="AMINODEOXYCHORISMATE LYASE"/>
    <property type="match status" value="1"/>
</dbReference>
<name>A0A2S7VWK6_PHOAN</name>
<dbReference type="GO" id="GO:0046656">
    <property type="term" value="P:folic acid biosynthetic process"/>
    <property type="evidence" value="ECO:0007669"/>
    <property type="project" value="UniProtKB-KW"/>
</dbReference>
<comment type="subunit">
    <text evidence="3">Homodimer.</text>
</comment>
<keyword evidence="6 15" id="KW-0456">Lyase</keyword>
<evidence type="ECO:0000256" key="10">
    <source>
        <dbReference type="ARBA" id="ARBA00054027"/>
    </source>
</evidence>
<evidence type="ECO:0000256" key="12">
    <source>
        <dbReference type="NCBIfam" id="TIGR03461"/>
    </source>
</evidence>
<keyword evidence="5" id="KW-0289">Folate biosynthesis</keyword>
<evidence type="ECO:0000256" key="6">
    <source>
        <dbReference type="ARBA" id="ARBA00023239"/>
    </source>
</evidence>
<reference evidence="15 16" key="1">
    <citation type="submission" date="2016-12" db="EMBL/GenBank/DDBJ databases">
        <title>Diversity of luminous bacteria.</title>
        <authorList>
            <person name="Yoshizawa S."/>
            <person name="Kogure K."/>
        </authorList>
    </citation>
    <scope>NUCLEOTIDE SEQUENCE [LARGE SCALE GENOMIC DNA]</scope>
    <source>
        <strain evidence="15 16">LC1-200</strain>
    </source>
</reference>
<dbReference type="InterPro" id="IPR018300">
    <property type="entry name" value="Aminotrans_IV_CS"/>
</dbReference>
<proteinExistence type="inferred from homology"/>
<comment type="pathway">
    <text evidence="7">Cofactor biosynthesis; tetrahydrofolate biosynthesis; 4-aminobenzoate from chorismate: step 2/2.</text>
</comment>
<dbReference type="InterPro" id="IPR036038">
    <property type="entry name" value="Aminotransferase-like"/>
</dbReference>
<dbReference type="AlphaFoldDB" id="A0A2S7VWK6"/>
<dbReference type="GO" id="GO:0005829">
    <property type="term" value="C:cytosol"/>
    <property type="evidence" value="ECO:0007669"/>
    <property type="project" value="TreeGrafter"/>
</dbReference>
<dbReference type="GO" id="GO:0008696">
    <property type="term" value="F:4-amino-4-deoxychorismate lyase activity"/>
    <property type="evidence" value="ECO:0007669"/>
    <property type="project" value="UniProtKB-UniRule"/>
</dbReference>
<protein>
    <recommendedName>
        <fullName evidence="11 12">Aminodeoxychorismate lyase</fullName>
        <ecNumber evidence="8 12">4.1.3.38</ecNumber>
    </recommendedName>
</protein>
<dbReference type="InterPro" id="IPR043132">
    <property type="entry name" value="BCAT-like_C"/>
</dbReference>
<evidence type="ECO:0000256" key="2">
    <source>
        <dbReference type="ARBA" id="ARBA00009320"/>
    </source>
</evidence>
<evidence type="ECO:0000256" key="11">
    <source>
        <dbReference type="ARBA" id="ARBA00069174"/>
    </source>
</evidence>
<keyword evidence="4 14" id="KW-0663">Pyridoxal phosphate</keyword>
<comment type="catalytic activity">
    <reaction evidence="9">
        <text>4-amino-4-deoxychorismate = 4-aminobenzoate + pyruvate + H(+)</text>
        <dbReference type="Rhea" id="RHEA:16201"/>
        <dbReference type="ChEBI" id="CHEBI:15361"/>
        <dbReference type="ChEBI" id="CHEBI:15378"/>
        <dbReference type="ChEBI" id="CHEBI:17836"/>
        <dbReference type="ChEBI" id="CHEBI:58406"/>
        <dbReference type="EC" id="4.1.3.38"/>
    </reaction>
</comment>
<evidence type="ECO:0000256" key="3">
    <source>
        <dbReference type="ARBA" id="ARBA00011738"/>
    </source>
</evidence>
<dbReference type="Gene3D" id="3.30.470.10">
    <property type="match status" value="1"/>
</dbReference>
<accession>A0A2S7VWK6</accession>
<evidence type="ECO:0000256" key="8">
    <source>
        <dbReference type="ARBA" id="ARBA00035676"/>
    </source>
</evidence>
<dbReference type="NCBIfam" id="TIGR03461">
    <property type="entry name" value="pabC_Proteo"/>
    <property type="match status" value="1"/>
</dbReference>
<comment type="caution">
    <text evidence="15">The sequence shown here is derived from an EMBL/GenBank/DDBJ whole genome shotgun (WGS) entry which is preliminary data.</text>
</comment>
<dbReference type="Pfam" id="PF01063">
    <property type="entry name" value="Aminotran_4"/>
    <property type="match status" value="1"/>
</dbReference>
<comment type="function">
    <text evidence="10">Involved in the biosynthesis of p-aminobenzoate (PABA), a precursor of tetrahydrofolate. Converts 4-amino-4-deoxychorismate into 4-aminobenzoate (PABA) and pyruvate.</text>
</comment>
<dbReference type="Gene3D" id="3.20.10.10">
    <property type="entry name" value="D-amino Acid Aminotransferase, subunit A, domain 2"/>
    <property type="match status" value="1"/>
</dbReference>
<dbReference type="FunFam" id="3.20.10.10:FF:000002">
    <property type="entry name" value="D-alanine aminotransferase"/>
    <property type="match status" value="1"/>
</dbReference>
<organism evidence="15 16">
    <name type="scientific">Photobacterium angustum</name>
    <dbReference type="NCBI Taxonomy" id="661"/>
    <lineage>
        <taxon>Bacteria</taxon>
        <taxon>Pseudomonadati</taxon>
        <taxon>Pseudomonadota</taxon>
        <taxon>Gammaproteobacteria</taxon>
        <taxon>Vibrionales</taxon>
        <taxon>Vibrionaceae</taxon>
        <taxon>Photobacterium</taxon>
    </lineage>
</organism>
<dbReference type="OrthoDB" id="9805628at2"/>
<evidence type="ECO:0000256" key="5">
    <source>
        <dbReference type="ARBA" id="ARBA00022909"/>
    </source>
</evidence>
<dbReference type="InterPro" id="IPR017824">
    <property type="entry name" value="Aminodeoxychorismate_lyase_IV"/>
</dbReference>
<dbReference type="InterPro" id="IPR043131">
    <property type="entry name" value="BCAT-like_N"/>
</dbReference>
<evidence type="ECO:0000256" key="4">
    <source>
        <dbReference type="ARBA" id="ARBA00022898"/>
    </source>
</evidence>
<dbReference type="InterPro" id="IPR050571">
    <property type="entry name" value="Class-IV_PLP-Dep_Aminotrnsfr"/>
</dbReference>
<dbReference type="GO" id="GO:0030170">
    <property type="term" value="F:pyridoxal phosphate binding"/>
    <property type="evidence" value="ECO:0007669"/>
    <property type="project" value="InterPro"/>
</dbReference>
<dbReference type="RefSeq" id="WP_105059857.1">
    <property type="nucleotide sequence ID" value="NZ_MSCJ01000001.1"/>
</dbReference>
<evidence type="ECO:0000256" key="9">
    <source>
        <dbReference type="ARBA" id="ARBA00049529"/>
    </source>
</evidence>
<dbReference type="PROSITE" id="PS00770">
    <property type="entry name" value="AA_TRANSFER_CLASS_4"/>
    <property type="match status" value="1"/>
</dbReference>
<dbReference type="EMBL" id="MSCJ01000001">
    <property type="protein sequence ID" value="PQJ66496.1"/>
    <property type="molecule type" value="Genomic_DNA"/>
</dbReference>
<evidence type="ECO:0000313" key="15">
    <source>
        <dbReference type="EMBL" id="PQJ66496.1"/>
    </source>
</evidence>
<evidence type="ECO:0000256" key="13">
    <source>
        <dbReference type="RuleBase" id="RU004106"/>
    </source>
</evidence>
<dbReference type="PANTHER" id="PTHR42743">
    <property type="entry name" value="AMINO-ACID AMINOTRANSFERASE"/>
    <property type="match status" value="1"/>
</dbReference>
<evidence type="ECO:0000256" key="1">
    <source>
        <dbReference type="ARBA" id="ARBA00001933"/>
    </source>
</evidence>
<evidence type="ECO:0000256" key="14">
    <source>
        <dbReference type="RuleBase" id="RU004516"/>
    </source>
</evidence>
<dbReference type="SUPFAM" id="SSF56752">
    <property type="entry name" value="D-aminoacid aminotransferase-like PLP-dependent enzymes"/>
    <property type="match status" value="1"/>
</dbReference>
<dbReference type="InterPro" id="IPR001544">
    <property type="entry name" value="Aminotrans_IV"/>
</dbReference>
<comment type="similarity">
    <text evidence="2 13">Belongs to the class-IV pyridoxal-phosphate-dependent aminotransferase family.</text>
</comment>
<dbReference type="GO" id="GO:0008153">
    <property type="term" value="P:4-aminobenzoate biosynthetic process"/>
    <property type="evidence" value="ECO:0007669"/>
    <property type="project" value="UniProtKB-UniRule"/>
</dbReference>
<evidence type="ECO:0000313" key="16">
    <source>
        <dbReference type="Proteomes" id="UP000238730"/>
    </source>
</evidence>
<dbReference type="CDD" id="cd01559">
    <property type="entry name" value="ADCL_like"/>
    <property type="match status" value="1"/>
</dbReference>
<sequence length="269" mass="30576">MAFINSQKQRELTITDRATQYGDGCFSTIGVKQGKLLLWRFHLDRLQQTLRKLAINEPDWDQVFLQAEQFAATFTDRGGVKILISRGCGGRGYSPTGCNDTTVIFSAFNWPAHYEQWQKKGIILGVCQQQLGYSPMLAGMKHLNRLEQVLLKQEVENNQWLDAVVLNTNNHVIETTASNIFWRKGNIVYTPELTGSGVEGVMRRHVITLLSTLPYTLEFGDYLLADLLCADEVFITNALMELVPIKAIDSTYYQEQSLLDVLKKRLYTC</sequence>
<evidence type="ECO:0000256" key="7">
    <source>
        <dbReference type="ARBA" id="ARBA00035633"/>
    </source>
</evidence>